<dbReference type="Proteomes" id="UP001359559">
    <property type="component" value="Unassembled WGS sequence"/>
</dbReference>
<name>A0AAN9JKL3_CLITE</name>
<dbReference type="EMBL" id="JAYKXN010000003">
    <property type="protein sequence ID" value="KAK7300940.1"/>
    <property type="molecule type" value="Genomic_DNA"/>
</dbReference>
<sequence>MVNEYVIFFRRFEGWLASEKLPDSGKGKKKMGFVLDPEEKMEQRLARNQTLTPTSVLKSYIRKKWNKETFKKPEIEIASLQQKLDILLSRCIGASKRD</sequence>
<accession>A0AAN9JKL3</accession>
<keyword evidence="2" id="KW-1185">Reference proteome</keyword>
<evidence type="ECO:0000313" key="2">
    <source>
        <dbReference type="Proteomes" id="UP001359559"/>
    </source>
</evidence>
<comment type="caution">
    <text evidence="1">The sequence shown here is derived from an EMBL/GenBank/DDBJ whole genome shotgun (WGS) entry which is preliminary data.</text>
</comment>
<organism evidence="1 2">
    <name type="scientific">Clitoria ternatea</name>
    <name type="common">Butterfly pea</name>
    <dbReference type="NCBI Taxonomy" id="43366"/>
    <lineage>
        <taxon>Eukaryota</taxon>
        <taxon>Viridiplantae</taxon>
        <taxon>Streptophyta</taxon>
        <taxon>Embryophyta</taxon>
        <taxon>Tracheophyta</taxon>
        <taxon>Spermatophyta</taxon>
        <taxon>Magnoliopsida</taxon>
        <taxon>eudicotyledons</taxon>
        <taxon>Gunneridae</taxon>
        <taxon>Pentapetalae</taxon>
        <taxon>rosids</taxon>
        <taxon>fabids</taxon>
        <taxon>Fabales</taxon>
        <taxon>Fabaceae</taxon>
        <taxon>Papilionoideae</taxon>
        <taxon>50 kb inversion clade</taxon>
        <taxon>NPAAA clade</taxon>
        <taxon>indigoferoid/millettioid clade</taxon>
        <taxon>Phaseoleae</taxon>
        <taxon>Clitoria</taxon>
    </lineage>
</organism>
<dbReference type="AlphaFoldDB" id="A0AAN9JKL3"/>
<evidence type="ECO:0000313" key="1">
    <source>
        <dbReference type="EMBL" id="KAK7300940.1"/>
    </source>
</evidence>
<reference evidence="1 2" key="1">
    <citation type="submission" date="2024-01" db="EMBL/GenBank/DDBJ databases">
        <title>The genomes of 5 underutilized Papilionoideae crops provide insights into root nodulation and disease resistance.</title>
        <authorList>
            <person name="Yuan L."/>
        </authorList>
    </citation>
    <scope>NUCLEOTIDE SEQUENCE [LARGE SCALE GENOMIC DNA]</scope>
    <source>
        <strain evidence="1">LY-2023</strain>
        <tissue evidence="1">Leaf</tissue>
    </source>
</reference>
<protein>
    <submittedName>
        <fullName evidence="1">Uncharacterized protein</fullName>
    </submittedName>
</protein>
<proteinExistence type="predicted"/>
<gene>
    <name evidence="1" type="ORF">RJT34_11793</name>
</gene>